<proteinExistence type="predicted"/>
<protein>
    <submittedName>
        <fullName evidence="1">Uncharacterized protein</fullName>
    </submittedName>
</protein>
<evidence type="ECO:0000313" key="1">
    <source>
        <dbReference type="EMBL" id="QFG74189.1"/>
    </source>
</evidence>
<name>A0A5J6VK73_9VIRU</name>
<dbReference type="EMBL" id="MN448282">
    <property type="protein sequence ID" value="QFG74189.1"/>
    <property type="molecule type" value="Genomic_DNA"/>
</dbReference>
<accession>A0A5J6VK73</accession>
<organism evidence="1">
    <name type="scientific">Megaviridae environmental sample</name>
    <dbReference type="NCBI Taxonomy" id="1737588"/>
    <lineage>
        <taxon>Viruses</taxon>
        <taxon>Varidnaviria</taxon>
        <taxon>Bamfordvirae</taxon>
        <taxon>Nucleocytoviricota</taxon>
        <taxon>Megaviricetes</taxon>
        <taxon>Imitervirales</taxon>
        <taxon>Mimiviridae</taxon>
        <taxon>environmental samples</taxon>
    </lineage>
</organism>
<reference evidence="1" key="1">
    <citation type="journal article" date="2019" name="Philos. Trans. R. Soc. Lond., B, Biol. Sci.">
        <title>Targeted metagenomic recovery of four divergent viruses reveals shared and distinctive characteristics of giant viruses of marine eukaryotes.</title>
        <authorList>
            <person name="Needham D.M."/>
            <person name="Poirier C."/>
            <person name="Hehenberger E."/>
            <person name="Jimenez V."/>
            <person name="Swalwell J.E."/>
            <person name="Santoro A.E."/>
            <person name="Worden A.Z."/>
        </authorList>
    </citation>
    <scope>NUCLEOTIDE SEQUENCE</scope>
    <source>
        <strain evidence="1">OPacV-662</strain>
    </source>
</reference>
<sequence length="64" mass="7441">MPAKPCYRCMALCYQSGVTVKYQSETGKWIKAMACNYIQIPNREKKSKTVHRLLKCYSNTAYNK</sequence>